<dbReference type="EMBL" id="BQNB010019033">
    <property type="protein sequence ID" value="GJT80898.1"/>
    <property type="molecule type" value="Genomic_DNA"/>
</dbReference>
<protein>
    <submittedName>
        <fullName evidence="1">Uncharacterized protein</fullName>
    </submittedName>
</protein>
<accession>A0ABQ5GZ16</accession>
<sequence>MANIPEEIIDGSITQLTRSISEGVRVYVPRGDRFVSQVVTGVMANGVSESIPQGMDSNVVANGVSESISQGMGSGFITVGVNEFLEASGGMRANSVSGIVSQSVVNGVGTNGDGKAVTGGLLFYGGTNGVGELVPKGVRVNGVSRAGRESVVNGVKTNGVGESFLEDVVNGVRTNGVSVSGVVRDPVFEVVANGSSSSIGQAASRFSGELNKERLLAWFNQEVVDDLGRLREYQSKARGLRVNVRRRRDRIHQLALLRNCQDVAVTIRFWERMQL</sequence>
<comment type="caution">
    <text evidence="1">The sequence shown here is derived from an EMBL/GenBank/DDBJ whole genome shotgun (WGS) entry which is preliminary data.</text>
</comment>
<organism evidence="1 2">
    <name type="scientific">Tanacetum coccineum</name>
    <dbReference type="NCBI Taxonomy" id="301880"/>
    <lineage>
        <taxon>Eukaryota</taxon>
        <taxon>Viridiplantae</taxon>
        <taxon>Streptophyta</taxon>
        <taxon>Embryophyta</taxon>
        <taxon>Tracheophyta</taxon>
        <taxon>Spermatophyta</taxon>
        <taxon>Magnoliopsida</taxon>
        <taxon>eudicotyledons</taxon>
        <taxon>Gunneridae</taxon>
        <taxon>Pentapetalae</taxon>
        <taxon>asterids</taxon>
        <taxon>campanulids</taxon>
        <taxon>Asterales</taxon>
        <taxon>Asteraceae</taxon>
        <taxon>Asteroideae</taxon>
        <taxon>Anthemideae</taxon>
        <taxon>Anthemidinae</taxon>
        <taxon>Tanacetum</taxon>
    </lineage>
</organism>
<evidence type="ECO:0000313" key="2">
    <source>
        <dbReference type="Proteomes" id="UP001151760"/>
    </source>
</evidence>
<reference evidence="1" key="1">
    <citation type="journal article" date="2022" name="Int. J. Mol. Sci.">
        <title>Draft Genome of Tanacetum Coccineum: Genomic Comparison of Closely Related Tanacetum-Family Plants.</title>
        <authorList>
            <person name="Yamashiro T."/>
            <person name="Shiraishi A."/>
            <person name="Nakayama K."/>
            <person name="Satake H."/>
        </authorList>
    </citation>
    <scope>NUCLEOTIDE SEQUENCE</scope>
</reference>
<gene>
    <name evidence="1" type="ORF">Tco_1055240</name>
</gene>
<name>A0ABQ5GZ16_9ASTR</name>
<reference evidence="1" key="2">
    <citation type="submission" date="2022-01" db="EMBL/GenBank/DDBJ databases">
        <authorList>
            <person name="Yamashiro T."/>
            <person name="Shiraishi A."/>
            <person name="Satake H."/>
            <person name="Nakayama K."/>
        </authorList>
    </citation>
    <scope>NUCLEOTIDE SEQUENCE</scope>
</reference>
<proteinExistence type="predicted"/>
<evidence type="ECO:0000313" key="1">
    <source>
        <dbReference type="EMBL" id="GJT80898.1"/>
    </source>
</evidence>
<dbReference type="Proteomes" id="UP001151760">
    <property type="component" value="Unassembled WGS sequence"/>
</dbReference>
<keyword evidence="2" id="KW-1185">Reference proteome</keyword>